<name>A0A2B7XTE8_9EURO</name>
<dbReference type="PROSITE" id="PS50048">
    <property type="entry name" value="ZN2_CY6_FUNGAL_2"/>
    <property type="match status" value="1"/>
</dbReference>
<keyword evidence="3" id="KW-0238">DNA-binding</keyword>
<keyword evidence="9" id="KW-1185">Reference proteome</keyword>
<dbReference type="AlphaFoldDB" id="A0A2B7XTE8"/>
<dbReference type="CDD" id="cd00067">
    <property type="entry name" value="GAL4"/>
    <property type="match status" value="1"/>
</dbReference>
<dbReference type="GO" id="GO:0008270">
    <property type="term" value="F:zinc ion binding"/>
    <property type="evidence" value="ECO:0007669"/>
    <property type="project" value="InterPro"/>
</dbReference>
<accession>A0A2B7XTE8</accession>
<protein>
    <recommendedName>
        <fullName evidence="7">Zn(2)-C6 fungal-type domain-containing protein</fullName>
    </recommendedName>
</protein>
<evidence type="ECO:0000256" key="1">
    <source>
        <dbReference type="ARBA" id="ARBA00022723"/>
    </source>
</evidence>
<keyword evidence="5" id="KW-0539">Nucleus</keyword>
<dbReference type="PANTHER" id="PTHR47840">
    <property type="entry name" value="ZN(II)2CYS6 TRANSCRIPTION FACTOR (EUROFUNG)-RELATED"/>
    <property type="match status" value="1"/>
</dbReference>
<dbReference type="SMART" id="SM00066">
    <property type="entry name" value="GAL4"/>
    <property type="match status" value="1"/>
</dbReference>
<evidence type="ECO:0000313" key="9">
    <source>
        <dbReference type="Proteomes" id="UP000223968"/>
    </source>
</evidence>
<dbReference type="InterPro" id="IPR001138">
    <property type="entry name" value="Zn2Cys6_DnaBD"/>
</dbReference>
<organism evidence="8 9">
    <name type="scientific">Helicocarpus griseus UAMH5409</name>
    <dbReference type="NCBI Taxonomy" id="1447875"/>
    <lineage>
        <taxon>Eukaryota</taxon>
        <taxon>Fungi</taxon>
        <taxon>Dikarya</taxon>
        <taxon>Ascomycota</taxon>
        <taxon>Pezizomycotina</taxon>
        <taxon>Eurotiomycetes</taxon>
        <taxon>Eurotiomycetidae</taxon>
        <taxon>Onygenales</taxon>
        <taxon>Ajellomycetaceae</taxon>
        <taxon>Helicocarpus</taxon>
    </lineage>
</organism>
<dbReference type="SUPFAM" id="SSF57701">
    <property type="entry name" value="Zn2/Cys6 DNA-binding domain"/>
    <property type="match status" value="1"/>
</dbReference>
<proteinExistence type="predicted"/>
<dbReference type="STRING" id="1447875.A0A2B7XTE8"/>
<dbReference type="Proteomes" id="UP000223968">
    <property type="component" value="Unassembled WGS sequence"/>
</dbReference>
<evidence type="ECO:0000256" key="4">
    <source>
        <dbReference type="ARBA" id="ARBA00023163"/>
    </source>
</evidence>
<sequence length="741" mass="82491">MAEFRSLCEGKTSPPLKKRKIRKGTQSCWECKRRKIRCTFASPTKTVCDGCKSRQIECVSQEFDYRVETRSTRTDRLDRVEALVEELANRAVGTKTQSLQLPGNRRKARAKTTEGSVRSGASGVGPNIQNRSDYDPLCEALLAVWPSQNEFDLITNLPVGISVLFHGVVCKPYASLLEENMPSVRDMLQLPPPGSHPVLIARKLLMLGSFLQGIPAGAVEELGRLSTNYRQIMSSLVETASKLVTSEDDLVGSLEGIECIMIESMYHNNAGNLRRAWVTNRRAITIAQMMGIHLRGSPLTKILNEETRSRIEPEGMWFRLIITDRYLSLMLALPQAISENPFAVPKELENCNPLERMERIEAVVGGLILQRNKNVLHNLDSTHEIDKLLQNAAASMPSQWWLTPDVTSIAGSDSNSFGEILRLMNQFTHYHLLAQLHLPYLLQKSMDRRHDYSKMTTVNASREILSRFVLFRGENSVPSYCRGVDFLAFIASTTLCLAHIDSRQPRRADESDVLQLLTHQRPGDRGLIERTLLSMEKMASVNNDTIACQIARILRRLLTTESMGVAEDSSFKTNISPGPGGMQFPYGNCDARDGDNVVEIQIPYFGTIAIEYGGALNYSEDKTSLLKGSIGVNLSSEPLQRSDTRHSYELNSITSREEPLPQGEKVLSAVGSPARDQFDEHPNESTSVTNKENFPLGEDNLSGENMSIPGLALDVDDWALQGVDMALFDCLIRGSKDLATA</sequence>
<dbReference type="GO" id="GO:0000981">
    <property type="term" value="F:DNA-binding transcription factor activity, RNA polymerase II-specific"/>
    <property type="evidence" value="ECO:0007669"/>
    <property type="project" value="InterPro"/>
</dbReference>
<dbReference type="Pfam" id="PF00172">
    <property type="entry name" value="Zn_clus"/>
    <property type="match status" value="1"/>
</dbReference>
<keyword evidence="2" id="KW-0805">Transcription regulation</keyword>
<dbReference type="Gene3D" id="4.10.240.10">
    <property type="entry name" value="Zn(2)-C6 fungal-type DNA-binding domain"/>
    <property type="match status" value="1"/>
</dbReference>
<dbReference type="SMART" id="SM00906">
    <property type="entry name" value="Fungal_trans"/>
    <property type="match status" value="1"/>
</dbReference>
<keyword evidence="4" id="KW-0804">Transcription</keyword>
<feature type="region of interest" description="Disordered" evidence="6">
    <location>
        <begin position="673"/>
        <end position="701"/>
    </location>
</feature>
<dbReference type="OrthoDB" id="5392779at2759"/>
<evidence type="ECO:0000256" key="3">
    <source>
        <dbReference type="ARBA" id="ARBA00023125"/>
    </source>
</evidence>
<dbReference type="InterPro" id="IPR007219">
    <property type="entry name" value="XnlR_reg_dom"/>
</dbReference>
<reference evidence="8 9" key="1">
    <citation type="submission" date="2017-10" db="EMBL/GenBank/DDBJ databases">
        <title>Comparative genomics in systemic dimorphic fungi from Ajellomycetaceae.</title>
        <authorList>
            <person name="Munoz J.F."/>
            <person name="Mcewen J.G."/>
            <person name="Clay O.K."/>
            <person name="Cuomo C.A."/>
        </authorList>
    </citation>
    <scope>NUCLEOTIDE SEQUENCE [LARGE SCALE GENOMIC DNA]</scope>
    <source>
        <strain evidence="8 9">UAMH5409</strain>
    </source>
</reference>
<comment type="caution">
    <text evidence="8">The sequence shown here is derived from an EMBL/GenBank/DDBJ whole genome shotgun (WGS) entry which is preliminary data.</text>
</comment>
<dbReference type="GO" id="GO:0003677">
    <property type="term" value="F:DNA binding"/>
    <property type="evidence" value="ECO:0007669"/>
    <property type="project" value="UniProtKB-KW"/>
</dbReference>
<dbReference type="CDD" id="cd12148">
    <property type="entry name" value="fungal_TF_MHR"/>
    <property type="match status" value="1"/>
</dbReference>
<keyword evidence="1" id="KW-0479">Metal-binding</keyword>
<feature type="domain" description="Zn(2)-C6 fungal-type" evidence="7">
    <location>
        <begin position="27"/>
        <end position="60"/>
    </location>
</feature>
<evidence type="ECO:0000256" key="5">
    <source>
        <dbReference type="ARBA" id="ARBA00023242"/>
    </source>
</evidence>
<dbReference type="PROSITE" id="PS00463">
    <property type="entry name" value="ZN2_CY6_FUNGAL_1"/>
    <property type="match status" value="1"/>
</dbReference>
<dbReference type="PANTHER" id="PTHR47840:SF1">
    <property type="entry name" value="ZN(II)2CYS6 TRANSCRIPTION FACTOR (EUROFUNG)"/>
    <property type="match status" value="1"/>
</dbReference>
<evidence type="ECO:0000313" key="8">
    <source>
        <dbReference type="EMBL" id="PGH11858.1"/>
    </source>
</evidence>
<dbReference type="InterPro" id="IPR036864">
    <property type="entry name" value="Zn2-C6_fun-type_DNA-bd_sf"/>
</dbReference>
<feature type="region of interest" description="Disordered" evidence="6">
    <location>
        <begin position="101"/>
        <end position="128"/>
    </location>
</feature>
<dbReference type="GO" id="GO:0006351">
    <property type="term" value="P:DNA-templated transcription"/>
    <property type="evidence" value="ECO:0007669"/>
    <property type="project" value="InterPro"/>
</dbReference>
<gene>
    <name evidence="8" type="ORF">AJ79_04655</name>
</gene>
<dbReference type="EMBL" id="PDNB01000067">
    <property type="protein sequence ID" value="PGH11858.1"/>
    <property type="molecule type" value="Genomic_DNA"/>
</dbReference>
<evidence type="ECO:0000256" key="2">
    <source>
        <dbReference type="ARBA" id="ARBA00023015"/>
    </source>
</evidence>
<evidence type="ECO:0000256" key="6">
    <source>
        <dbReference type="SAM" id="MobiDB-lite"/>
    </source>
</evidence>
<evidence type="ECO:0000259" key="7">
    <source>
        <dbReference type="PROSITE" id="PS50048"/>
    </source>
</evidence>